<dbReference type="CDD" id="cd04765">
    <property type="entry name" value="HTH_MlrA-like_sg2"/>
    <property type="match status" value="1"/>
</dbReference>
<dbReference type="GO" id="GO:0003677">
    <property type="term" value="F:DNA binding"/>
    <property type="evidence" value="ECO:0007669"/>
    <property type="project" value="InterPro"/>
</dbReference>
<dbReference type="InterPro" id="IPR009061">
    <property type="entry name" value="DNA-bd_dom_put_sf"/>
</dbReference>
<evidence type="ECO:0000259" key="2">
    <source>
        <dbReference type="PROSITE" id="PS50937"/>
    </source>
</evidence>
<feature type="compositionally biased region" description="Pro residues" evidence="1">
    <location>
        <begin position="164"/>
        <end position="174"/>
    </location>
</feature>
<dbReference type="SUPFAM" id="SSF46955">
    <property type="entry name" value="Putative DNA-binding domain"/>
    <property type="match status" value="1"/>
</dbReference>
<evidence type="ECO:0000313" key="3">
    <source>
        <dbReference type="EMBL" id="KKK98700.1"/>
    </source>
</evidence>
<evidence type="ECO:0000256" key="1">
    <source>
        <dbReference type="SAM" id="MobiDB-lite"/>
    </source>
</evidence>
<gene>
    <name evidence="3" type="ORF">LCGC14_2640120</name>
</gene>
<name>A0A0F9AK68_9ZZZZ</name>
<dbReference type="EMBL" id="LAZR01045511">
    <property type="protein sequence ID" value="KKK98700.1"/>
    <property type="molecule type" value="Genomic_DNA"/>
</dbReference>
<reference evidence="3" key="1">
    <citation type="journal article" date="2015" name="Nature">
        <title>Complex archaea that bridge the gap between prokaryotes and eukaryotes.</title>
        <authorList>
            <person name="Spang A."/>
            <person name="Saw J.H."/>
            <person name="Jorgensen S.L."/>
            <person name="Zaremba-Niedzwiedzka K."/>
            <person name="Martijn J."/>
            <person name="Lind A.E."/>
            <person name="van Eijk R."/>
            <person name="Schleper C."/>
            <person name="Guy L."/>
            <person name="Ettema T.J."/>
        </authorList>
    </citation>
    <scope>NUCLEOTIDE SEQUENCE</scope>
</reference>
<organism evidence="3">
    <name type="scientific">marine sediment metagenome</name>
    <dbReference type="NCBI Taxonomy" id="412755"/>
    <lineage>
        <taxon>unclassified sequences</taxon>
        <taxon>metagenomes</taxon>
        <taxon>ecological metagenomes</taxon>
    </lineage>
</organism>
<feature type="region of interest" description="Disordered" evidence="1">
    <location>
        <begin position="123"/>
        <end position="275"/>
    </location>
</feature>
<feature type="domain" description="HTH merR-type" evidence="2">
    <location>
        <begin position="10"/>
        <end position="78"/>
    </location>
</feature>
<dbReference type="Gene3D" id="1.10.1660.10">
    <property type="match status" value="1"/>
</dbReference>
<dbReference type="PROSITE" id="PS50937">
    <property type="entry name" value="HTH_MERR_2"/>
    <property type="match status" value="1"/>
</dbReference>
<dbReference type="GO" id="GO:0006355">
    <property type="term" value="P:regulation of DNA-templated transcription"/>
    <property type="evidence" value="ECO:0007669"/>
    <property type="project" value="InterPro"/>
</dbReference>
<feature type="compositionally biased region" description="Acidic residues" evidence="1">
    <location>
        <begin position="248"/>
        <end position="262"/>
    </location>
</feature>
<dbReference type="SMART" id="SM00422">
    <property type="entry name" value="HTH_MERR"/>
    <property type="match status" value="1"/>
</dbReference>
<protein>
    <recommendedName>
        <fullName evidence="2">HTH merR-type domain-containing protein</fullName>
    </recommendedName>
</protein>
<dbReference type="Pfam" id="PF13411">
    <property type="entry name" value="MerR_1"/>
    <property type="match status" value="1"/>
</dbReference>
<proteinExistence type="predicted"/>
<dbReference type="InterPro" id="IPR000551">
    <property type="entry name" value="MerR-type_HTH_dom"/>
</dbReference>
<comment type="caution">
    <text evidence="3">The sequence shown here is derived from an EMBL/GenBank/DDBJ whole genome shotgun (WGS) entry which is preliminary data.</text>
</comment>
<accession>A0A0F9AK68</accession>
<sequence>MVKSPDAFRTISEVADWLGIQAHVLRFWESKFTQVKPIKRAGGRRYYRPADMLLLGGIKKLLHDDGLTIKGVQKILREEGMTHVSSLSAPLDELDFLEPRSAPKPKIIRPETGVVLNFGSKAEPAAAPDTAEAEVRAEDANAPEHQSESAAPVAGSETPETTPAEPPRPSPVPPADDHPRATPDPLAPSDSTTPDAPHPEMPSSNEEAEAVQEEPVAGPAANASLPDFLKRPLATSPKVQDDAGSENVADEAPSEPEIEEIDDTPRPAIIDLPDFTPEADFPARPGLLSVATRVHYLPREVQPRVAGLLLDLAEMRVRMAAEPGFESNY</sequence>
<dbReference type="AlphaFoldDB" id="A0A0F9AK68"/>